<dbReference type="SMART" id="SM00425">
    <property type="entry name" value="TBOX"/>
    <property type="match status" value="1"/>
</dbReference>
<evidence type="ECO:0000256" key="7">
    <source>
        <dbReference type="SAM" id="MobiDB-lite"/>
    </source>
</evidence>
<comment type="caution">
    <text evidence="9">The sequence shown here is derived from an EMBL/GenBank/DDBJ whole genome shotgun (WGS) entry which is preliminary data.</text>
</comment>
<comment type="subcellular location">
    <subcellularLocation>
        <location evidence="1 6">Nucleus</location>
    </subcellularLocation>
</comment>
<dbReference type="GO" id="GO:0000785">
    <property type="term" value="C:chromatin"/>
    <property type="evidence" value="ECO:0007669"/>
    <property type="project" value="TreeGrafter"/>
</dbReference>
<dbReference type="InterPro" id="IPR018186">
    <property type="entry name" value="TF_T-box_CS"/>
</dbReference>
<keyword evidence="4" id="KW-0804">Transcription</keyword>
<accession>A0A9Q1ITM1</accession>
<evidence type="ECO:0000256" key="6">
    <source>
        <dbReference type="PROSITE-ProRule" id="PRU00201"/>
    </source>
</evidence>
<feature type="compositionally biased region" description="Basic and acidic residues" evidence="7">
    <location>
        <begin position="598"/>
        <end position="612"/>
    </location>
</feature>
<dbReference type="AlphaFoldDB" id="A0A9Q1ITM1"/>
<feature type="compositionally biased region" description="Polar residues" evidence="7">
    <location>
        <begin position="616"/>
        <end position="633"/>
    </location>
</feature>
<dbReference type="SUPFAM" id="SSF49417">
    <property type="entry name" value="p53-like transcription factors"/>
    <property type="match status" value="1"/>
</dbReference>
<dbReference type="PRINTS" id="PR00937">
    <property type="entry name" value="TBOX"/>
</dbReference>
<dbReference type="GO" id="GO:0000981">
    <property type="term" value="F:DNA-binding transcription factor activity, RNA polymerase II-specific"/>
    <property type="evidence" value="ECO:0007669"/>
    <property type="project" value="TreeGrafter"/>
</dbReference>
<dbReference type="PROSITE" id="PS01283">
    <property type="entry name" value="TBOX_1"/>
    <property type="match status" value="1"/>
</dbReference>
<protein>
    <recommendedName>
        <fullName evidence="8">T-box domain-containing protein</fullName>
    </recommendedName>
</protein>
<dbReference type="GO" id="GO:0045893">
    <property type="term" value="P:positive regulation of DNA-templated transcription"/>
    <property type="evidence" value="ECO:0007669"/>
    <property type="project" value="InterPro"/>
</dbReference>
<dbReference type="GO" id="GO:0000978">
    <property type="term" value="F:RNA polymerase II cis-regulatory region sequence-specific DNA binding"/>
    <property type="evidence" value="ECO:0007669"/>
    <property type="project" value="InterPro"/>
</dbReference>
<proteinExistence type="predicted"/>
<evidence type="ECO:0000313" key="9">
    <source>
        <dbReference type="EMBL" id="KAJ8354285.1"/>
    </source>
</evidence>
<evidence type="ECO:0000256" key="2">
    <source>
        <dbReference type="ARBA" id="ARBA00023015"/>
    </source>
</evidence>
<dbReference type="PANTHER" id="PTHR11267">
    <property type="entry name" value="T-BOX PROTEIN-RELATED"/>
    <property type="match status" value="1"/>
</dbReference>
<evidence type="ECO:0000259" key="8">
    <source>
        <dbReference type="PROSITE" id="PS50252"/>
    </source>
</evidence>
<keyword evidence="10" id="KW-1185">Reference proteome</keyword>
<dbReference type="OrthoDB" id="7442607at2759"/>
<keyword evidence="2" id="KW-0805">Transcription regulation</keyword>
<evidence type="ECO:0000256" key="1">
    <source>
        <dbReference type="ARBA" id="ARBA00004123"/>
    </source>
</evidence>
<dbReference type="EMBL" id="JAINUF010000007">
    <property type="protein sequence ID" value="KAJ8354285.1"/>
    <property type="molecule type" value="Genomic_DNA"/>
</dbReference>
<name>A0A9Q1ITM1_SYNKA</name>
<gene>
    <name evidence="9" type="ORF">SKAU_G00218520</name>
</gene>
<evidence type="ECO:0000256" key="3">
    <source>
        <dbReference type="ARBA" id="ARBA00023125"/>
    </source>
</evidence>
<feature type="region of interest" description="Disordered" evidence="7">
    <location>
        <begin position="60"/>
        <end position="129"/>
    </location>
</feature>
<keyword evidence="3 6" id="KW-0238">DNA-binding</keyword>
<comment type="caution">
    <text evidence="6">Lacks conserved residue(s) required for the propagation of feature annotation.</text>
</comment>
<dbReference type="GO" id="GO:0001707">
    <property type="term" value="P:mesoderm formation"/>
    <property type="evidence" value="ECO:0007669"/>
    <property type="project" value="TreeGrafter"/>
</dbReference>
<evidence type="ECO:0000256" key="5">
    <source>
        <dbReference type="ARBA" id="ARBA00023242"/>
    </source>
</evidence>
<evidence type="ECO:0000313" key="10">
    <source>
        <dbReference type="Proteomes" id="UP001152622"/>
    </source>
</evidence>
<dbReference type="InterPro" id="IPR001699">
    <property type="entry name" value="TF_T-box"/>
</dbReference>
<sequence>MVRDELSADASHTFRSQIITGVAKIWRCGCFEGQRWMQLGEGILPSAAINLPKTFYHLSPSESNHSPGSTPLEFQEVDRTESESGNGPKKYLSGGGNAMLGEGESETFPGTKAAADGRKSSPVVEDDLSSGSRYNIDGLGSDRYFLSSSSQQTNDVANPCSLFPYAGQSGTVYAGSNGSRYSASLHYGSVLPPTGFSSAVCAGRSQFGSGYQFGQGPGCLYPSYPSTGAGIGSMNIPGTGTGVRAQVYLCNRPLWLKFHRHQTEMIITKQGRRMFPFLSFNITGLNLTAHYNVFVEVVLADPNHWRFQGGKWVTCGKADNNMQGNKMYVHPESPNTGAHWMRQEISFGKLKLTNNKGANNNSTQMIVLQSLHKYQPRLHIVEVTEDGVEDASNESKTQTFTFPENQFIAVTAYQNTDITQLKIDHNPFAKGFRDNYDSMYTAPESDRLTPSPTDSPRSHQIVPGARYAMQPFFQDQFVNNLPQNRFYNGERAVPQTNGILSPQAEEASAAATQRWFVTPMQQAGSNKLDLGSYEGDYSSGLLPYGIKSLPLQTSHALGYYPDSAFASMAAGWGSRGTYQRKMTTGLPWSPRPSPTGFSEDHLSGKDKIREDGGGTATSSTWIETSPSLKSLDSTDSGVYSMVCKRRRVSPGNSSTENSPTIKCEDLTTEEYSKEPSKSMGYYAFYTSP</sequence>
<dbReference type="FunFam" id="2.60.40.820:FF:000004">
    <property type="entry name" value="T-box, brain 1"/>
    <property type="match status" value="1"/>
</dbReference>
<evidence type="ECO:0000256" key="4">
    <source>
        <dbReference type="ARBA" id="ARBA00023163"/>
    </source>
</evidence>
<feature type="region of interest" description="Disordered" evidence="7">
    <location>
        <begin position="439"/>
        <end position="458"/>
    </location>
</feature>
<organism evidence="9 10">
    <name type="scientific">Synaphobranchus kaupii</name>
    <name type="common">Kaup's arrowtooth eel</name>
    <dbReference type="NCBI Taxonomy" id="118154"/>
    <lineage>
        <taxon>Eukaryota</taxon>
        <taxon>Metazoa</taxon>
        <taxon>Chordata</taxon>
        <taxon>Craniata</taxon>
        <taxon>Vertebrata</taxon>
        <taxon>Euteleostomi</taxon>
        <taxon>Actinopterygii</taxon>
        <taxon>Neopterygii</taxon>
        <taxon>Teleostei</taxon>
        <taxon>Anguilliformes</taxon>
        <taxon>Synaphobranchidae</taxon>
        <taxon>Synaphobranchus</taxon>
    </lineage>
</organism>
<dbReference type="InterPro" id="IPR032385">
    <property type="entry name" value="T-box_assoc"/>
</dbReference>
<dbReference type="PROSITE" id="PS50252">
    <property type="entry name" value="TBOX_3"/>
    <property type="match status" value="1"/>
</dbReference>
<dbReference type="InterPro" id="IPR008967">
    <property type="entry name" value="p53-like_TF_DNA-bd_sf"/>
</dbReference>
<dbReference type="CDD" id="cd20205">
    <property type="entry name" value="T-box_TBR2"/>
    <property type="match status" value="1"/>
</dbReference>
<dbReference type="GO" id="GO:0002302">
    <property type="term" value="P:CD8-positive, alpha-beta T cell differentiation involved in immune response"/>
    <property type="evidence" value="ECO:0007669"/>
    <property type="project" value="TreeGrafter"/>
</dbReference>
<dbReference type="GO" id="GO:0005634">
    <property type="term" value="C:nucleus"/>
    <property type="evidence" value="ECO:0007669"/>
    <property type="project" value="UniProtKB-SubCell"/>
</dbReference>
<dbReference type="Pfam" id="PF16176">
    <property type="entry name" value="T-box_assoc"/>
    <property type="match status" value="1"/>
</dbReference>
<dbReference type="InterPro" id="IPR046360">
    <property type="entry name" value="T-box_DNA-bd"/>
</dbReference>
<dbReference type="Proteomes" id="UP001152622">
    <property type="component" value="Chromosome 7"/>
</dbReference>
<dbReference type="PANTHER" id="PTHR11267:SF13">
    <property type="entry name" value="EOMESODERMIN HOMOLOG"/>
    <property type="match status" value="1"/>
</dbReference>
<dbReference type="InterPro" id="IPR036960">
    <property type="entry name" value="T-box_sf"/>
</dbReference>
<feature type="region of interest" description="Disordered" evidence="7">
    <location>
        <begin position="584"/>
        <end position="633"/>
    </location>
</feature>
<dbReference type="Gene3D" id="2.60.40.820">
    <property type="entry name" value="Transcription factor, T-box"/>
    <property type="match status" value="1"/>
</dbReference>
<feature type="domain" description="T-box" evidence="8">
    <location>
        <begin position="249"/>
        <end position="434"/>
    </location>
</feature>
<keyword evidence="5 6" id="KW-0539">Nucleus</keyword>
<dbReference type="PROSITE" id="PS01264">
    <property type="entry name" value="TBOX_2"/>
    <property type="match status" value="1"/>
</dbReference>
<dbReference type="Pfam" id="PF00907">
    <property type="entry name" value="T-box"/>
    <property type="match status" value="1"/>
</dbReference>
<reference evidence="9" key="1">
    <citation type="journal article" date="2023" name="Science">
        <title>Genome structures resolve the early diversification of teleost fishes.</title>
        <authorList>
            <person name="Parey E."/>
            <person name="Louis A."/>
            <person name="Montfort J."/>
            <person name="Bouchez O."/>
            <person name="Roques C."/>
            <person name="Iampietro C."/>
            <person name="Lluch J."/>
            <person name="Castinel A."/>
            <person name="Donnadieu C."/>
            <person name="Desvignes T."/>
            <person name="Floi Bucao C."/>
            <person name="Jouanno E."/>
            <person name="Wen M."/>
            <person name="Mejri S."/>
            <person name="Dirks R."/>
            <person name="Jansen H."/>
            <person name="Henkel C."/>
            <person name="Chen W.J."/>
            <person name="Zahm M."/>
            <person name="Cabau C."/>
            <person name="Klopp C."/>
            <person name="Thompson A.W."/>
            <person name="Robinson-Rechavi M."/>
            <person name="Braasch I."/>
            <person name="Lecointre G."/>
            <person name="Bobe J."/>
            <person name="Postlethwait J.H."/>
            <person name="Berthelot C."/>
            <person name="Roest Crollius H."/>
            <person name="Guiguen Y."/>
        </authorList>
    </citation>
    <scope>NUCLEOTIDE SEQUENCE</scope>
    <source>
        <strain evidence="9">WJC10195</strain>
    </source>
</reference>
<dbReference type="GO" id="GO:0001714">
    <property type="term" value="P:endodermal cell fate specification"/>
    <property type="evidence" value="ECO:0007669"/>
    <property type="project" value="TreeGrafter"/>
</dbReference>
<feature type="compositionally biased region" description="Polar residues" evidence="7">
    <location>
        <begin position="60"/>
        <end position="69"/>
    </location>
</feature>